<feature type="domain" description="Gfo/Idh/MocA-like oxidoreductase N-terminal" evidence="3">
    <location>
        <begin position="5"/>
        <end position="122"/>
    </location>
</feature>
<evidence type="ECO:0000313" key="6">
    <source>
        <dbReference type="Proteomes" id="UP001596047"/>
    </source>
</evidence>
<dbReference type="Proteomes" id="UP001596047">
    <property type="component" value="Unassembled WGS sequence"/>
</dbReference>
<dbReference type="SUPFAM" id="SSF51735">
    <property type="entry name" value="NAD(P)-binding Rossmann-fold domains"/>
    <property type="match status" value="1"/>
</dbReference>
<dbReference type="Pfam" id="PF22725">
    <property type="entry name" value="GFO_IDH_MocA_C3"/>
    <property type="match status" value="1"/>
</dbReference>
<name>A0ABW0VX78_9BACL</name>
<dbReference type="Pfam" id="PF01408">
    <property type="entry name" value="GFO_IDH_MocA"/>
    <property type="match status" value="1"/>
</dbReference>
<reference evidence="6" key="1">
    <citation type="journal article" date="2019" name="Int. J. Syst. Evol. Microbiol.">
        <title>The Global Catalogue of Microorganisms (GCM) 10K type strain sequencing project: providing services to taxonomists for standard genome sequencing and annotation.</title>
        <authorList>
            <consortium name="The Broad Institute Genomics Platform"/>
            <consortium name="The Broad Institute Genome Sequencing Center for Infectious Disease"/>
            <person name="Wu L."/>
            <person name="Ma J."/>
        </authorList>
    </citation>
    <scope>NUCLEOTIDE SEQUENCE [LARGE SCALE GENOMIC DNA]</scope>
    <source>
        <strain evidence="6">CGMCC 1.3240</strain>
    </source>
</reference>
<dbReference type="PANTHER" id="PTHR22604:SF105">
    <property type="entry name" value="TRANS-1,2-DIHYDROBENZENE-1,2-DIOL DEHYDROGENASE"/>
    <property type="match status" value="1"/>
</dbReference>
<dbReference type="Gene3D" id="3.30.360.10">
    <property type="entry name" value="Dihydrodipicolinate Reductase, domain 2"/>
    <property type="match status" value="1"/>
</dbReference>
<accession>A0ABW0VX78</accession>
<organism evidence="5 6">
    <name type="scientific">Paenibacillus solisilvae</name>
    <dbReference type="NCBI Taxonomy" id="2486751"/>
    <lineage>
        <taxon>Bacteria</taxon>
        <taxon>Bacillati</taxon>
        <taxon>Bacillota</taxon>
        <taxon>Bacilli</taxon>
        <taxon>Bacillales</taxon>
        <taxon>Paenibacillaceae</taxon>
        <taxon>Paenibacillus</taxon>
    </lineage>
</organism>
<evidence type="ECO:0000259" key="4">
    <source>
        <dbReference type="Pfam" id="PF22725"/>
    </source>
</evidence>
<sequence length="328" mass="35847">MTRKLRWGVIGCAGIAIGSVIPGIQQSETGEVVAIASRGISKAEETAAKLNIPKAYGSYEEILLDQEIDAIYIPLPNHLHMEWSIRAIEAGKHVLCEKPIALNAQEAQRMVDASRKAGVHLAEAFMYRNHPRYGEIKEIIKSGEIGEIRGIHGTFTFNNAGAKGNVRYRKEWGGGSIYDVGVYPISAARLLLGAEPEAVTVHALISPEHDNVDMMASGILEFPGNIALTFDCGMWAAFRNTVEILGTEGRIEIPGAFVGNQDFIVYSKDGKREVTQPQLNQYSLQADEFARTVWGETAGKFAPEDAVANMKVVDACLKSAYSRTRVLI</sequence>
<feature type="domain" description="GFO/IDH/MocA-like oxidoreductase" evidence="4">
    <location>
        <begin position="135"/>
        <end position="252"/>
    </location>
</feature>
<evidence type="ECO:0000256" key="2">
    <source>
        <dbReference type="ARBA" id="ARBA00023002"/>
    </source>
</evidence>
<dbReference type="InterPro" id="IPR036291">
    <property type="entry name" value="NAD(P)-bd_dom_sf"/>
</dbReference>
<dbReference type="PANTHER" id="PTHR22604">
    <property type="entry name" value="OXIDOREDUCTASES"/>
    <property type="match status" value="1"/>
</dbReference>
<evidence type="ECO:0000256" key="1">
    <source>
        <dbReference type="ARBA" id="ARBA00010928"/>
    </source>
</evidence>
<dbReference type="InterPro" id="IPR000683">
    <property type="entry name" value="Gfo/Idh/MocA-like_OxRdtase_N"/>
</dbReference>
<dbReference type="Gene3D" id="3.40.50.720">
    <property type="entry name" value="NAD(P)-binding Rossmann-like Domain"/>
    <property type="match status" value="1"/>
</dbReference>
<dbReference type="EMBL" id="JBHSOW010000030">
    <property type="protein sequence ID" value="MFC5649106.1"/>
    <property type="molecule type" value="Genomic_DNA"/>
</dbReference>
<protein>
    <submittedName>
        <fullName evidence="5">Gfo/Idh/MocA family protein</fullName>
    </submittedName>
</protein>
<keyword evidence="6" id="KW-1185">Reference proteome</keyword>
<proteinExistence type="inferred from homology"/>
<dbReference type="RefSeq" id="WP_379187606.1">
    <property type="nucleotide sequence ID" value="NZ_JBHSOW010000030.1"/>
</dbReference>
<keyword evidence="2" id="KW-0560">Oxidoreductase</keyword>
<comment type="caution">
    <text evidence="5">The sequence shown here is derived from an EMBL/GenBank/DDBJ whole genome shotgun (WGS) entry which is preliminary data.</text>
</comment>
<gene>
    <name evidence="5" type="ORF">ACFPYJ_08170</name>
</gene>
<comment type="similarity">
    <text evidence="1">Belongs to the Gfo/Idh/MocA family.</text>
</comment>
<dbReference type="InterPro" id="IPR050984">
    <property type="entry name" value="Gfo/Idh/MocA_domain"/>
</dbReference>
<evidence type="ECO:0000259" key="3">
    <source>
        <dbReference type="Pfam" id="PF01408"/>
    </source>
</evidence>
<dbReference type="InterPro" id="IPR055170">
    <property type="entry name" value="GFO_IDH_MocA-like_dom"/>
</dbReference>
<evidence type="ECO:0000313" key="5">
    <source>
        <dbReference type="EMBL" id="MFC5649106.1"/>
    </source>
</evidence>
<dbReference type="SUPFAM" id="SSF55347">
    <property type="entry name" value="Glyceraldehyde-3-phosphate dehydrogenase-like, C-terminal domain"/>
    <property type="match status" value="1"/>
</dbReference>